<dbReference type="PANTHER" id="PTHR35862">
    <property type="entry name" value="FELS-2 PROPHAGE PROTEIN"/>
    <property type="match status" value="1"/>
</dbReference>
<name>W6TUH7_HOLOB</name>
<gene>
    <name evidence="2" type="ORF">P618_200456</name>
</gene>
<dbReference type="EMBL" id="AWTR02000048">
    <property type="protein sequence ID" value="ETZ07392.1"/>
    <property type="molecule type" value="Genomic_DNA"/>
</dbReference>
<dbReference type="InterPro" id="IPR058531">
    <property type="entry name" value="Baseplate_J_M"/>
</dbReference>
<evidence type="ECO:0000313" key="3">
    <source>
        <dbReference type="Proteomes" id="UP000019112"/>
    </source>
</evidence>
<dbReference type="Proteomes" id="UP000019112">
    <property type="component" value="Unassembled WGS sequence"/>
</dbReference>
<dbReference type="Pfam" id="PF26078">
    <property type="entry name" value="Baseplate_J_M"/>
    <property type="match status" value="1"/>
</dbReference>
<dbReference type="eggNOG" id="COG3948">
    <property type="taxonomic scope" value="Bacteria"/>
</dbReference>
<comment type="caution">
    <text evidence="2">The sequence shown here is derived from an EMBL/GenBank/DDBJ whole genome shotgun (WGS) entry which is preliminary data.</text>
</comment>
<dbReference type="InterPro" id="IPR052726">
    <property type="entry name" value="Phage_Baseplate_Hub"/>
</dbReference>
<keyword evidence="3" id="KW-1185">Reference proteome</keyword>
<dbReference type="InterPro" id="IPR014507">
    <property type="entry name" value="Baseplate_assembly_J_pred"/>
</dbReference>
<accession>W6TUH7</accession>
<reference evidence="2 3" key="1">
    <citation type="journal article" date="2014" name="FEMS Microbiol. Lett.">
        <title>Draft genome sequences of three Holospora species (Holospora obtusa, Holospora undulata, and Holospora elegans), endonuclear symbiotic bacteria of the ciliate Paramecium caudatum.</title>
        <authorList>
            <person name="Dohra H."/>
            <person name="Tanaka K."/>
            <person name="Suzuki T."/>
            <person name="Fujishima M."/>
            <person name="Suzuki H."/>
        </authorList>
    </citation>
    <scope>NUCLEOTIDE SEQUENCE [LARGE SCALE GENOMIC DNA]</scope>
    <source>
        <strain evidence="2 3">F1</strain>
    </source>
</reference>
<dbReference type="PIRSF" id="PIRSF020481">
    <property type="entry name" value="BAP"/>
    <property type="match status" value="1"/>
</dbReference>
<sequence>MIMQDLTRLQNPNVIESLDYETIFTHMKAELLRLDPSFSALLESDPAMKILEIAAWRELLLRQRVNDAARANLLAFANTADLEHLAAFYDVQRKSEEDDEAFRKRIQAKIVGWSTAGSREHYRYHALSADTRIKDARAESPTPGFVLVSILSTEGNGMPSPELLEKARSVILRDDVRVLTDTVEVVSSGIIAVSIQAKIYLYPETPEDIVEMAKAAFIKALNETKGLGWNLTRSWIIAHLFAQGVQRIELLNPLQDVIVQDHECIALDNIQLDIGGRDW</sequence>
<proteinExistence type="predicted"/>
<evidence type="ECO:0000259" key="1">
    <source>
        <dbReference type="Pfam" id="PF26078"/>
    </source>
</evidence>
<dbReference type="PANTHER" id="PTHR35862:SF1">
    <property type="entry name" value="FELS-2 PROPHAGE PROTEIN"/>
    <property type="match status" value="1"/>
</dbReference>
<feature type="domain" description="Baseplate J-like central" evidence="1">
    <location>
        <begin position="114"/>
        <end position="187"/>
    </location>
</feature>
<dbReference type="STRING" id="1399147.P618_200456"/>
<organism evidence="2 3">
    <name type="scientific">Holospora obtusa F1</name>
    <dbReference type="NCBI Taxonomy" id="1399147"/>
    <lineage>
        <taxon>Bacteria</taxon>
        <taxon>Pseudomonadati</taxon>
        <taxon>Pseudomonadota</taxon>
        <taxon>Alphaproteobacteria</taxon>
        <taxon>Holosporales</taxon>
        <taxon>Holosporaceae</taxon>
        <taxon>Holospora</taxon>
    </lineage>
</organism>
<protein>
    <submittedName>
        <fullName evidence="2">Baseplate assembly protein J</fullName>
    </submittedName>
</protein>
<evidence type="ECO:0000313" key="2">
    <source>
        <dbReference type="EMBL" id="ETZ07392.1"/>
    </source>
</evidence>
<dbReference type="AlphaFoldDB" id="W6TUH7"/>